<dbReference type="eggNOG" id="KOG2149">
    <property type="taxonomic scope" value="Eukaryota"/>
</dbReference>
<dbReference type="PANTHER" id="PTHR16056:SF2">
    <property type="entry name" value="TESTIS-EXPRESSED PROTEIN 10"/>
    <property type="match status" value="1"/>
</dbReference>
<comment type="subunit">
    <text evidence="5">Component of the RIX1 complex.</text>
</comment>
<evidence type="ECO:0000259" key="7">
    <source>
        <dbReference type="Pfam" id="PF12333"/>
    </source>
</evidence>
<keyword evidence="4 5" id="KW-0539">Nucleus</keyword>
<comment type="similarity">
    <text evidence="3 5">Belongs to the IPI1/TEX10 family.</text>
</comment>
<dbReference type="GO" id="GO:0120330">
    <property type="term" value="C:rixosome complex"/>
    <property type="evidence" value="ECO:0007669"/>
    <property type="project" value="UniProtKB-UniRule"/>
</dbReference>
<reference evidence="8" key="1">
    <citation type="submission" date="2010-05" db="EMBL/GenBank/DDBJ databases">
        <title>The Genome Sequence of Magnaporthe poae strain ATCC 64411.</title>
        <authorList>
            <consortium name="The Broad Institute Genome Sequencing Platform"/>
            <consortium name="Broad Institute Genome Sequencing Center for Infectious Disease"/>
            <person name="Ma L.-J."/>
            <person name="Dead R."/>
            <person name="Young S."/>
            <person name="Zeng Q."/>
            <person name="Koehrsen M."/>
            <person name="Alvarado L."/>
            <person name="Berlin A."/>
            <person name="Chapman S.B."/>
            <person name="Chen Z."/>
            <person name="Freedman E."/>
            <person name="Gellesch M."/>
            <person name="Goldberg J."/>
            <person name="Griggs A."/>
            <person name="Gujja S."/>
            <person name="Heilman E.R."/>
            <person name="Heiman D."/>
            <person name="Hepburn T."/>
            <person name="Howarth C."/>
            <person name="Jen D."/>
            <person name="Larson L."/>
            <person name="Mehta T."/>
            <person name="Neiman D."/>
            <person name="Pearson M."/>
            <person name="Roberts A."/>
            <person name="Saif S."/>
            <person name="Shea T."/>
            <person name="Shenoy N."/>
            <person name="Sisk P."/>
            <person name="Stolte C."/>
            <person name="Sykes S."/>
            <person name="Walk T."/>
            <person name="White J."/>
            <person name="Yandava C."/>
            <person name="Haas B."/>
            <person name="Nusbaum C."/>
            <person name="Birren B."/>
        </authorList>
    </citation>
    <scope>NUCLEOTIDE SEQUENCE</scope>
    <source>
        <strain evidence="8">ATCC 64411</strain>
    </source>
</reference>
<reference evidence="10" key="2">
    <citation type="submission" date="2010-05" db="EMBL/GenBank/DDBJ databases">
        <title>The genome sequence of Magnaporthe poae strain ATCC 64411.</title>
        <authorList>
            <person name="Ma L.-J."/>
            <person name="Dead R."/>
            <person name="Young S."/>
            <person name="Zeng Q."/>
            <person name="Koehrsen M."/>
            <person name="Alvarado L."/>
            <person name="Berlin A."/>
            <person name="Chapman S.B."/>
            <person name="Chen Z."/>
            <person name="Freedman E."/>
            <person name="Gellesch M."/>
            <person name="Goldberg J."/>
            <person name="Griggs A."/>
            <person name="Gujja S."/>
            <person name="Heilman E.R."/>
            <person name="Heiman D."/>
            <person name="Hepburn T."/>
            <person name="Howarth C."/>
            <person name="Jen D."/>
            <person name="Larson L."/>
            <person name="Mehta T."/>
            <person name="Neiman D."/>
            <person name="Pearson M."/>
            <person name="Roberts A."/>
            <person name="Saif S."/>
            <person name="Shea T."/>
            <person name="Shenoy N."/>
            <person name="Sisk P."/>
            <person name="Stolte C."/>
            <person name="Sykes S."/>
            <person name="Walk T."/>
            <person name="White J."/>
            <person name="Yandava C."/>
            <person name="Haas B."/>
            <person name="Nusbaum C."/>
            <person name="Birren B."/>
        </authorList>
    </citation>
    <scope>NUCLEOTIDE SEQUENCE [LARGE SCALE GENOMIC DNA]</scope>
    <source>
        <strain evidence="10">ATCC 64411 / 73-15</strain>
    </source>
</reference>
<evidence type="ECO:0000256" key="2">
    <source>
        <dbReference type="ARBA" id="ARBA00004123"/>
    </source>
</evidence>
<comment type="function">
    <text evidence="1 5">Component of the RIX1 complex required for processing of ITS2 sequences from 35S pre-rRNA.</text>
</comment>
<dbReference type="VEuPathDB" id="FungiDB:MAPG_02304"/>
<evidence type="ECO:0000256" key="4">
    <source>
        <dbReference type="ARBA" id="ARBA00023242"/>
    </source>
</evidence>
<dbReference type="OMA" id="CAGGWVK"/>
<dbReference type="InterPro" id="IPR024679">
    <property type="entry name" value="Ipi1_N"/>
</dbReference>
<reference evidence="9" key="4">
    <citation type="journal article" date="2015" name="G3 (Bethesda)">
        <title>Genome sequences of three phytopathogenic species of the Magnaporthaceae family of fungi.</title>
        <authorList>
            <person name="Okagaki L.H."/>
            <person name="Nunes C.C."/>
            <person name="Sailsbery J."/>
            <person name="Clay B."/>
            <person name="Brown D."/>
            <person name="John T."/>
            <person name="Oh Y."/>
            <person name="Young N."/>
            <person name="Fitzgerald M."/>
            <person name="Haas B.J."/>
            <person name="Zeng Q."/>
            <person name="Young S."/>
            <person name="Adiconis X."/>
            <person name="Fan L."/>
            <person name="Levin J.Z."/>
            <person name="Mitchell T.K."/>
            <person name="Okubara P.A."/>
            <person name="Farman M.L."/>
            <person name="Kohn L.M."/>
            <person name="Birren B."/>
            <person name="Ma L.-J."/>
            <person name="Dean R.A."/>
        </authorList>
    </citation>
    <scope>NUCLEOTIDE SEQUENCE</scope>
    <source>
        <strain evidence="9">ATCC 64411 / 73-15</strain>
    </source>
</reference>
<evidence type="ECO:0000256" key="6">
    <source>
        <dbReference type="SAM" id="MobiDB-lite"/>
    </source>
</evidence>
<dbReference type="SUPFAM" id="SSF48371">
    <property type="entry name" value="ARM repeat"/>
    <property type="match status" value="1"/>
</dbReference>
<keyword evidence="5" id="KW-0690">Ribosome biogenesis</keyword>
<dbReference type="Proteomes" id="UP000011715">
    <property type="component" value="Unassembled WGS sequence"/>
</dbReference>
<feature type="compositionally biased region" description="Basic residues" evidence="6">
    <location>
        <begin position="1"/>
        <end position="11"/>
    </location>
</feature>
<keyword evidence="5" id="KW-0698">rRNA processing</keyword>
<dbReference type="Pfam" id="PF12333">
    <property type="entry name" value="Ipi1_N"/>
    <property type="match status" value="1"/>
</dbReference>
<reference evidence="9" key="5">
    <citation type="submission" date="2015-06" db="UniProtKB">
        <authorList>
            <consortium name="EnsemblFungi"/>
        </authorList>
    </citation>
    <scope>IDENTIFICATION</scope>
    <source>
        <strain evidence="9">ATCC 64411</strain>
    </source>
</reference>
<dbReference type="Gene3D" id="1.25.10.10">
    <property type="entry name" value="Leucine-rich Repeat Variant"/>
    <property type="match status" value="1"/>
</dbReference>
<keyword evidence="10" id="KW-1185">Reference proteome</keyword>
<dbReference type="OrthoDB" id="361362at2759"/>
<evidence type="ECO:0000256" key="3">
    <source>
        <dbReference type="ARBA" id="ARBA00006427"/>
    </source>
</evidence>
<sequence length="355" mass="37959">MGSSTRKKKEKKKDFQKTKLKVGKAKEKPASFTDTSFKSKAIVVAQQSITVDGPNPAERFKHNLSLASSSRSENQRRDALAFLTCQLSAKPPNNPVGTPSVLARLLPLVSDTCSGVRTQLLKLLQALPRADVASQAEKILMYVRAGMTHLSADVRNDSLGVMEWLLDTAGDEVVSCAGGWMKTLNVFAAMLGWSSIAAVAAAAASAGTTASSASKAMSTTTKGWTSAPKSTFGAAKGGQSYARQLLALAKFLEIGLRPEVLSTSPVPRAYWDSLYRLPRSSNPFGHLNLFGAPRDADGEMYADREDRQRVFSARWQAVVAKGLEEAKKEGGAVGRAAAVLDQTVKDGMEGYDIAS</sequence>
<feature type="domain" description="Pre-rRNA-processing protein Ipi1 N-terminal" evidence="7">
    <location>
        <begin position="131"/>
        <end position="252"/>
    </location>
</feature>
<dbReference type="STRING" id="644358.A0A0C4DR05"/>
<dbReference type="EMBL" id="ADBL01000581">
    <property type="status" value="NOT_ANNOTATED_CDS"/>
    <property type="molecule type" value="Genomic_DNA"/>
</dbReference>
<dbReference type="PANTHER" id="PTHR16056">
    <property type="entry name" value="REGULATOR OF MICROTUBULE DYNAMICS PROTEIN"/>
    <property type="match status" value="1"/>
</dbReference>
<dbReference type="AlphaFoldDB" id="A0A0C4DR05"/>
<dbReference type="GO" id="GO:0006364">
    <property type="term" value="P:rRNA processing"/>
    <property type="evidence" value="ECO:0007669"/>
    <property type="project" value="UniProtKB-UniRule"/>
</dbReference>
<protein>
    <recommendedName>
        <fullName evidence="5">Pre-rRNA-processing protein</fullName>
    </recommendedName>
</protein>
<organism evidence="9 10">
    <name type="scientific">Magnaporthiopsis poae (strain ATCC 64411 / 73-15)</name>
    <name type="common">Kentucky bluegrass fungus</name>
    <name type="synonym">Magnaporthe poae</name>
    <dbReference type="NCBI Taxonomy" id="644358"/>
    <lineage>
        <taxon>Eukaryota</taxon>
        <taxon>Fungi</taxon>
        <taxon>Dikarya</taxon>
        <taxon>Ascomycota</taxon>
        <taxon>Pezizomycotina</taxon>
        <taxon>Sordariomycetes</taxon>
        <taxon>Sordariomycetidae</taxon>
        <taxon>Magnaporthales</taxon>
        <taxon>Magnaporthaceae</taxon>
        <taxon>Magnaporthiopsis</taxon>
    </lineage>
</organism>
<evidence type="ECO:0000313" key="8">
    <source>
        <dbReference type="EMBL" id="KLU83239.1"/>
    </source>
</evidence>
<comment type="subcellular location">
    <subcellularLocation>
        <location evidence="2 5">Nucleus</location>
    </subcellularLocation>
</comment>
<evidence type="ECO:0000313" key="10">
    <source>
        <dbReference type="Proteomes" id="UP000011715"/>
    </source>
</evidence>
<dbReference type="EMBL" id="GL876967">
    <property type="protein sequence ID" value="KLU83239.1"/>
    <property type="molecule type" value="Genomic_DNA"/>
</dbReference>
<evidence type="ECO:0000256" key="1">
    <source>
        <dbReference type="ARBA" id="ARBA00002355"/>
    </source>
</evidence>
<dbReference type="InterPro" id="IPR011989">
    <property type="entry name" value="ARM-like"/>
</dbReference>
<dbReference type="GO" id="GO:0005634">
    <property type="term" value="C:nucleus"/>
    <property type="evidence" value="ECO:0007669"/>
    <property type="project" value="UniProtKB-SubCell"/>
</dbReference>
<dbReference type="EnsemblFungi" id="MAPG_02304T0">
    <property type="protein sequence ID" value="MAPG_02304T0"/>
    <property type="gene ID" value="MAPG_02304"/>
</dbReference>
<accession>A0A0C4DR05</accession>
<evidence type="ECO:0000313" key="9">
    <source>
        <dbReference type="EnsemblFungi" id="MAPG_02304T0"/>
    </source>
</evidence>
<evidence type="ECO:0000256" key="5">
    <source>
        <dbReference type="RuleBase" id="RU368021"/>
    </source>
</evidence>
<reference evidence="8" key="3">
    <citation type="submission" date="2011-03" db="EMBL/GenBank/DDBJ databases">
        <title>Annotation of Magnaporthe poae ATCC 64411.</title>
        <authorList>
            <person name="Ma L.-J."/>
            <person name="Dead R."/>
            <person name="Young S.K."/>
            <person name="Zeng Q."/>
            <person name="Gargeya S."/>
            <person name="Fitzgerald M."/>
            <person name="Haas B."/>
            <person name="Abouelleil A."/>
            <person name="Alvarado L."/>
            <person name="Arachchi H.M."/>
            <person name="Berlin A."/>
            <person name="Brown A."/>
            <person name="Chapman S.B."/>
            <person name="Chen Z."/>
            <person name="Dunbar C."/>
            <person name="Freedman E."/>
            <person name="Gearin G."/>
            <person name="Gellesch M."/>
            <person name="Goldberg J."/>
            <person name="Griggs A."/>
            <person name="Gujja S."/>
            <person name="Heiman D."/>
            <person name="Howarth C."/>
            <person name="Larson L."/>
            <person name="Lui A."/>
            <person name="MacDonald P.J.P."/>
            <person name="Mehta T."/>
            <person name="Montmayeur A."/>
            <person name="Murphy C."/>
            <person name="Neiman D."/>
            <person name="Pearson M."/>
            <person name="Priest M."/>
            <person name="Roberts A."/>
            <person name="Saif S."/>
            <person name="Shea T."/>
            <person name="Shenoy N."/>
            <person name="Sisk P."/>
            <person name="Stolte C."/>
            <person name="Sykes S."/>
            <person name="Yandava C."/>
            <person name="Wortman J."/>
            <person name="Nusbaum C."/>
            <person name="Birren B."/>
        </authorList>
    </citation>
    <scope>NUCLEOTIDE SEQUENCE</scope>
    <source>
        <strain evidence="8">ATCC 64411</strain>
    </source>
</reference>
<name>A0A0C4DR05_MAGP6</name>
<feature type="region of interest" description="Disordered" evidence="6">
    <location>
        <begin position="1"/>
        <end position="29"/>
    </location>
</feature>
<dbReference type="InterPro" id="IPR016024">
    <property type="entry name" value="ARM-type_fold"/>
</dbReference>
<gene>
    <name evidence="8" type="ORF">MAPG_02304</name>
</gene>
<proteinExistence type="inferred from homology"/>